<feature type="transmembrane region" description="Helical" evidence="1">
    <location>
        <begin position="50"/>
        <end position="67"/>
    </location>
</feature>
<reference evidence="2 3" key="1">
    <citation type="submission" date="2018-04" db="EMBL/GenBank/DDBJ databases">
        <title>Genomic Encyclopedia of Type Strains, Phase IV (KMG-IV): sequencing the most valuable type-strain genomes for metagenomic binning, comparative biology and taxonomic classification.</title>
        <authorList>
            <person name="Goeker M."/>
        </authorList>
    </citation>
    <scope>NUCLEOTIDE SEQUENCE [LARGE SCALE GENOMIC DNA]</scope>
    <source>
        <strain evidence="2 3">DSM 104150</strain>
    </source>
</reference>
<evidence type="ECO:0000313" key="3">
    <source>
        <dbReference type="Proteomes" id="UP000248330"/>
    </source>
</evidence>
<dbReference type="EMBL" id="QICN01000003">
    <property type="protein sequence ID" value="PXV69822.1"/>
    <property type="molecule type" value="Genomic_DNA"/>
</dbReference>
<evidence type="ECO:0000313" key="2">
    <source>
        <dbReference type="EMBL" id="PXV69822.1"/>
    </source>
</evidence>
<keyword evidence="1" id="KW-1133">Transmembrane helix</keyword>
<keyword evidence="3" id="KW-1185">Reference proteome</keyword>
<dbReference type="RefSeq" id="WP_146216554.1">
    <property type="nucleotide sequence ID" value="NZ_CAKZQT010000029.1"/>
</dbReference>
<name>A0A318ECH1_9GAMM</name>
<organism evidence="2 3">
    <name type="scientific">Sinimarinibacterium flocculans</name>
    <dbReference type="NCBI Taxonomy" id="985250"/>
    <lineage>
        <taxon>Bacteria</taxon>
        <taxon>Pseudomonadati</taxon>
        <taxon>Pseudomonadota</taxon>
        <taxon>Gammaproteobacteria</taxon>
        <taxon>Nevskiales</taxon>
        <taxon>Nevskiaceae</taxon>
        <taxon>Sinimarinibacterium</taxon>
    </lineage>
</organism>
<dbReference type="Proteomes" id="UP000248330">
    <property type="component" value="Unassembled WGS sequence"/>
</dbReference>
<evidence type="ECO:0000256" key="1">
    <source>
        <dbReference type="SAM" id="Phobius"/>
    </source>
</evidence>
<keyword evidence="1" id="KW-0812">Transmembrane</keyword>
<gene>
    <name evidence="2" type="ORF">C8D93_103398</name>
</gene>
<keyword evidence="1" id="KW-0472">Membrane</keyword>
<protein>
    <submittedName>
        <fullName evidence="2">Uncharacterized protein</fullName>
    </submittedName>
</protein>
<dbReference type="AlphaFoldDB" id="A0A318ECH1"/>
<sequence>MNSELIARSVRVPLAIVAAVYVAFMFVAPFVEGRGSWEYVQSVWDRWQGLNVGMLALASSVTAFYIARFNADRQRLREFAVAKAFLPHALSELVTYFEESSAVFRLGWNSAPGERPNFVIPTLPGQYREVFGNCIRHADPAVGDYLAKILAKLQVHDSRLQDYMNGGRLSHRFNPDRPNLLVYMYRLGELQALVARLFDYARNREPFESASLTWDDFHNAFGNLRLWPDEFETEGDSLEAFTKRAIGRNSAGNT</sequence>
<feature type="transmembrane region" description="Helical" evidence="1">
    <location>
        <begin position="12"/>
        <end position="30"/>
    </location>
</feature>
<proteinExistence type="predicted"/>
<accession>A0A318ECH1</accession>
<comment type="caution">
    <text evidence="2">The sequence shown here is derived from an EMBL/GenBank/DDBJ whole genome shotgun (WGS) entry which is preliminary data.</text>
</comment>
<dbReference type="OrthoDB" id="9180559at2"/>